<dbReference type="PROSITE" id="PS51352">
    <property type="entry name" value="THIOREDOXIN_2"/>
    <property type="match status" value="1"/>
</dbReference>
<evidence type="ECO:0000313" key="5">
    <source>
        <dbReference type="Proteomes" id="UP000240621"/>
    </source>
</evidence>
<dbReference type="EMBL" id="PYGC01000008">
    <property type="protein sequence ID" value="PSK81645.1"/>
    <property type="molecule type" value="Genomic_DNA"/>
</dbReference>
<protein>
    <submittedName>
        <fullName evidence="4">Thiol-disulfide isomerase/thioredoxin</fullName>
    </submittedName>
</protein>
<dbReference type="InterPro" id="IPR050553">
    <property type="entry name" value="Thioredoxin_ResA/DsbE_sf"/>
</dbReference>
<proteinExistence type="predicted"/>
<sequence>MKKYLKRQWEQFKKQSLLGKIFDVVILVILIGLVFPPTRKPVASLLIRTTLMAPGKDDHSIKLTNEDYQFGIYDLNGVEHSFAEFKGKPVFFNQWATWCPPCVAELPTIQKLYDDYGDKVAFVIATHEAPAKVKQFISDNGYTFPVYIVPGQVPGVFQTRSIPASYIISPDDKLVLRKKGAADWNSSRVRKMFDDMIQ</sequence>
<comment type="caution">
    <text evidence="4">The sequence shown here is derived from an EMBL/GenBank/DDBJ whole genome shotgun (WGS) entry which is preliminary data.</text>
</comment>
<dbReference type="InterPro" id="IPR013766">
    <property type="entry name" value="Thioredoxin_domain"/>
</dbReference>
<organism evidence="4 5">
    <name type="scientific">Prolixibacter denitrificans</name>
    <dbReference type="NCBI Taxonomy" id="1541063"/>
    <lineage>
        <taxon>Bacteria</taxon>
        <taxon>Pseudomonadati</taxon>
        <taxon>Bacteroidota</taxon>
        <taxon>Bacteroidia</taxon>
        <taxon>Marinilabiliales</taxon>
        <taxon>Prolixibacteraceae</taxon>
        <taxon>Prolixibacter</taxon>
    </lineage>
</organism>
<evidence type="ECO:0000256" key="1">
    <source>
        <dbReference type="SAM" id="Phobius"/>
    </source>
</evidence>
<keyword evidence="4" id="KW-0413">Isomerase</keyword>
<dbReference type="PANTHER" id="PTHR42852">
    <property type="entry name" value="THIOL:DISULFIDE INTERCHANGE PROTEIN DSBE"/>
    <property type="match status" value="1"/>
</dbReference>
<evidence type="ECO:0000313" key="6">
    <source>
        <dbReference type="Proteomes" id="UP000396862"/>
    </source>
</evidence>
<keyword evidence="1" id="KW-1133">Transmembrane helix</keyword>
<dbReference type="PANTHER" id="PTHR42852:SF17">
    <property type="entry name" value="THIOREDOXIN-LIKE PROTEIN HI_1115"/>
    <property type="match status" value="1"/>
</dbReference>
<dbReference type="Proteomes" id="UP000396862">
    <property type="component" value="Unassembled WGS sequence"/>
</dbReference>
<dbReference type="SUPFAM" id="SSF52833">
    <property type="entry name" value="Thioredoxin-like"/>
    <property type="match status" value="1"/>
</dbReference>
<dbReference type="InterPro" id="IPR013740">
    <property type="entry name" value="Redoxin"/>
</dbReference>
<reference evidence="4 5" key="1">
    <citation type="submission" date="2018-03" db="EMBL/GenBank/DDBJ databases">
        <title>Genomic Encyclopedia of Archaeal and Bacterial Type Strains, Phase II (KMG-II): from individual species to whole genera.</title>
        <authorList>
            <person name="Goeker M."/>
        </authorList>
    </citation>
    <scope>NUCLEOTIDE SEQUENCE [LARGE SCALE GENOMIC DNA]</scope>
    <source>
        <strain evidence="4 5">DSM 27267</strain>
    </source>
</reference>
<dbReference type="OrthoDB" id="9794348at2"/>
<dbReference type="GO" id="GO:0016853">
    <property type="term" value="F:isomerase activity"/>
    <property type="evidence" value="ECO:0007669"/>
    <property type="project" value="UniProtKB-KW"/>
</dbReference>
<dbReference type="CDD" id="cd02966">
    <property type="entry name" value="TlpA_like_family"/>
    <property type="match status" value="1"/>
</dbReference>
<evidence type="ECO:0000313" key="3">
    <source>
        <dbReference type="EMBL" id="GET21170.1"/>
    </source>
</evidence>
<reference evidence="3 6" key="2">
    <citation type="submission" date="2019-10" db="EMBL/GenBank/DDBJ databases">
        <title>Prolixibacter strains distinguished by the presence of nitrate reductase genes were adept at nitrate-dependent anaerobic corrosion of metallic iron and carbon steel.</title>
        <authorList>
            <person name="Iino T."/>
            <person name="Shono N."/>
            <person name="Ito K."/>
            <person name="Nakamura R."/>
            <person name="Sueoka K."/>
            <person name="Harayama S."/>
            <person name="Ohkuma M."/>
        </authorList>
    </citation>
    <scope>NUCLEOTIDE SEQUENCE [LARGE SCALE GENOMIC DNA]</scope>
    <source>
        <strain evidence="3 6">MIC1-1</strain>
    </source>
</reference>
<dbReference type="Pfam" id="PF08534">
    <property type="entry name" value="Redoxin"/>
    <property type="match status" value="1"/>
</dbReference>
<name>A0A2P8C9K7_9BACT</name>
<gene>
    <name evidence="4" type="ORF">CLV93_10843</name>
    <name evidence="3" type="ORF">JCM18694_14160</name>
</gene>
<keyword evidence="1" id="KW-0472">Membrane</keyword>
<feature type="domain" description="Thioredoxin" evidence="2">
    <location>
        <begin position="52"/>
        <end position="198"/>
    </location>
</feature>
<keyword evidence="6" id="KW-1185">Reference proteome</keyword>
<dbReference type="RefSeq" id="WP_106542951.1">
    <property type="nucleotide sequence ID" value="NZ_BLAU01000001.1"/>
</dbReference>
<dbReference type="AlphaFoldDB" id="A0A2P8C9K7"/>
<dbReference type="GO" id="GO:0016491">
    <property type="term" value="F:oxidoreductase activity"/>
    <property type="evidence" value="ECO:0007669"/>
    <property type="project" value="InterPro"/>
</dbReference>
<keyword evidence="1" id="KW-0812">Transmembrane</keyword>
<dbReference type="EMBL" id="BLAU01000001">
    <property type="protein sequence ID" value="GET21170.1"/>
    <property type="molecule type" value="Genomic_DNA"/>
</dbReference>
<dbReference type="InterPro" id="IPR036249">
    <property type="entry name" value="Thioredoxin-like_sf"/>
</dbReference>
<evidence type="ECO:0000313" key="4">
    <source>
        <dbReference type="EMBL" id="PSK81645.1"/>
    </source>
</evidence>
<dbReference type="Proteomes" id="UP000240621">
    <property type="component" value="Unassembled WGS sequence"/>
</dbReference>
<evidence type="ECO:0000259" key="2">
    <source>
        <dbReference type="PROSITE" id="PS51352"/>
    </source>
</evidence>
<feature type="transmembrane region" description="Helical" evidence="1">
    <location>
        <begin position="21"/>
        <end position="38"/>
    </location>
</feature>
<accession>A0A2P8C9K7</accession>
<dbReference type="Gene3D" id="3.40.30.10">
    <property type="entry name" value="Glutaredoxin"/>
    <property type="match status" value="1"/>
</dbReference>